<evidence type="ECO:0000313" key="4">
    <source>
        <dbReference type="Proteomes" id="UP000224634"/>
    </source>
</evidence>
<name>A0A2B7WTL2_POLH7</name>
<feature type="signal peptide" evidence="2">
    <location>
        <begin position="1"/>
        <end position="31"/>
    </location>
</feature>
<feature type="chain" id="PRO_5012993394" evidence="2">
    <location>
        <begin position="32"/>
        <end position="80"/>
    </location>
</feature>
<feature type="region of interest" description="Disordered" evidence="1">
    <location>
        <begin position="39"/>
        <end position="80"/>
    </location>
</feature>
<organism evidence="3 4">
    <name type="scientific">Polytolypa hystricis (strain UAMH7299)</name>
    <dbReference type="NCBI Taxonomy" id="1447883"/>
    <lineage>
        <taxon>Eukaryota</taxon>
        <taxon>Fungi</taxon>
        <taxon>Dikarya</taxon>
        <taxon>Ascomycota</taxon>
        <taxon>Pezizomycotina</taxon>
        <taxon>Eurotiomycetes</taxon>
        <taxon>Eurotiomycetidae</taxon>
        <taxon>Onygenales</taxon>
        <taxon>Onygenales incertae sedis</taxon>
        <taxon>Polytolypa</taxon>
    </lineage>
</organism>
<keyword evidence="4" id="KW-1185">Reference proteome</keyword>
<reference evidence="3 4" key="1">
    <citation type="submission" date="2017-10" db="EMBL/GenBank/DDBJ databases">
        <title>Comparative genomics in systemic dimorphic fungi from Ajellomycetaceae.</title>
        <authorList>
            <person name="Munoz J.F."/>
            <person name="Mcewen J.G."/>
            <person name="Clay O.K."/>
            <person name="Cuomo C.A."/>
        </authorList>
    </citation>
    <scope>NUCLEOTIDE SEQUENCE [LARGE SCALE GENOMIC DNA]</scope>
    <source>
        <strain evidence="3 4">UAMH7299</strain>
    </source>
</reference>
<dbReference type="AlphaFoldDB" id="A0A2B7WTL2"/>
<keyword evidence="2" id="KW-0732">Signal</keyword>
<evidence type="ECO:0000313" key="3">
    <source>
        <dbReference type="EMBL" id="PGG99810.1"/>
    </source>
</evidence>
<sequence>MNVDVSSGAAVAIAAVVCLLNLLVLNPLAHALAEVTEAAAATAAASGEPPISPANTHTHQAGEKGKSPGNLEDDPQHEVD</sequence>
<evidence type="ECO:0000256" key="1">
    <source>
        <dbReference type="SAM" id="MobiDB-lite"/>
    </source>
</evidence>
<accession>A0A2B7WTL2</accession>
<evidence type="ECO:0000256" key="2">
    <source>
        <dbReference type="SAM" id="SignalP"/>
    </source>
</evidence>
<protein>
    <submittedName>
        <fullName evidence="3">Uncharacterized protein</fullName>
    </submittedName>
</protein>
<proteinExistence type="predicted"/>
<gene>
    <name evidence="3" type="ORF">AJ80_09293</name>
</gene>
<dbReference type="Proteomes" id="UP000224634">
    <property type="component" value="Unassembled WGS sequence"/>
</dbReference>
<dbReference type="EMBL" id="PDNA01000264">
    <property type="protein sequence ID" value="PGG99810.1"/>
    <property type="molecule type" value="Genomic_DNA"/>
</dbReference>
<comment type="caution">
    <text evidence="3">The sequence shown here is derived from an EMBL/GenBank/DDBJ whole genome shotgun (WGS) entry which is preliminary data.</text>
</comment>